<keyword evidence="2" id="KW-1185">Reference proteome</keyword>
<dbReference type="AlphaFoldDB" id="A0A2P1P8H4"/>
<reference evidence="1 2" key="1">
    <citation type="submission" date="2018-03" db="EMBL/GenBank/DDBJ databases">
        <title>A gene transfer event suggests a long-term partnership between eustigmatophyte algae and a novel lineage of endosymbiotic bacteria.</title>
        <authorList>
            <person name="Yurchenko T."/>
            <person name="Sevcikova T."/>
            <person name="Pribyl P."/>
            <person name="El Karkouri K."/>
            <person name="Klimes V."/>
            <person name="Amaral R."/>
            <person name="Zbrankova V."/>
            <person name="Kim E."/>
            <person name="Raoult D."/>
            <person name="Santos L.M.A."/>
            <person name="Elias M."/>
        </authorList>
    </citation>
    <scope>NUCLEOTIDE SEQUENCE [LARGE SCALE GENOMIC DNA]</scope>
    <source>
        <strain evidence="1">CCALA 838</strain>
    </source>
</reference>
<dbReference type="RefSeq" id="WP_106874437.1">
    <property type="nucleotide sequence ID" value="NZ_CP027845.1"/>
</dbReference>
<dbReference type="EMBL" id="CP027845">
    <property type="protein sequence ID" value="AVP87580.1"/>
    <property type="molecule type" value="Genomic_DNA"/>
</dbReference>
<evidence type="ECO:0000313" key="2">
    <source>
        <dbReference type="Proteomes" id="UP000241762"/>
    </source>
</evidence>
<gene>
    <name evidence="1" type="ORF">phytr_6390</name>
</gene>
<evidence type="ECO:0000313" key="1">
    <source>
        <dbReference type="EMBL" id="AVP87580.1"/>
    </source>
</evidence>
<sequence length="270" mass="30396">MIRKIIVYLIFILLHLNGISFAYDQKNAGVREIDYNLAKATLENITTHLEYAEQVVMNDILPYVNSKLYTQQGTGVYAYLVNNTGNTSTFTNWITTVTNTNSGSYTKNPYIYKLAIVNYGLKIQMQFVNNYITPVSNYSTSKLSIFEPFLGRRIILVPHIKSAGCGSVRGILSLFSDIFDKFKGDDDDDNDNDDYDDDDCRNKRRHKRQKIVTGGDIDYWTCYTDADETVAYSANGIPEGSVSIVSIAGGVLNGCMFMRAANLNNLWVNI</sequence>
<dbReference type="KEGG" id="ptc:phytr_6390"/>
<accession>A0A2P1P8H4</accession>
<proteinExistence type="predicted"/>
<name>A0A2P1P8H4_9RICK</name>
<dbReference type="Proteomes" id="UP000241762">
    <property type="component" value="Chromosome"/>
</dbReference>
<protein>
    <submittedName>
        <fullName evidence="1">Uncharacterized protein</fullName>
    </submittedName>
</protein>
<organism evidence="1 2">
    <name type="scientific">Candidatus Phycorickettsia trachydisci</name>
    <dbReference type="NCBI Taxonomy" id="2115978"/>
    <lineage>
        <taxon>Bacteria</taxon>
        <taxon>Pseudomonadati</taxon>
        <taxon>Pseudomonadota</taxon>
        <taxon>Alphaproteobacteria</taxon>
        <taxon>Rickettsiales</taxon>
        <taxon>Rickettsiaceae</taxon>
        <taxon>Candidatus Phycorickettsia</taxon>
    </lineage>
</organism>